<feature type="non-terminal residue" evidence="1">
    <location>
        <position position="156"/>
    </location>
</feature>
<dbReference type="Proteomes" id="UP001152795">
    <property type="component" value="Unassembled WGS sequence"/>
</dbReference>
<dbReference type="AlphaFoldDB" id="A0A7D9HZ55"/>
<organism evidence="1 2">
    <name type="scientific">Paramuricea clavata</name>
    <name type="common">Red gorgonian</name>
    <name type="synonym">Violescent sea-whip</name>
    <dbReference type="NCBI Taxonomy" id="317549"/>
    <lineage>
        <taxon>Eukaryota</taxon>
        <taxon>Metazoa</taxon>
        <taxon>Cnidaria</taxon>
        <taxon>Anthozoa</taxon>
        <taxon>Octocorallia</taxon>
        <taxon>Malacalcyonacea</taxon>
        <taxon>Plexauridae</taxon>
        <taxon>Paramuricea</taxon>
    </lineage>
</organism>
<proteinExistence type="predicted"/>
<evidence type="ECO:0000313" key="2">
    <source>
        <dbReference type="Proteomes" id="UP001152795"/>
    </source>
</evidence>
<reference evidence="1" key="1">
    <citation type="submission" date="2020-04" db="EMBL/GenBank/DDBJ databases">
        <authorList>
            <person name="Alioto T."/>
            <person name="Alioto T."/>
            <person name="Gomez Garrido J."/>
        </authorList>
    </citation>
    <scope>NUCLEOTIDE SEQUENCE</scope>
    <source>
        <strain evidence="1">A484AB</strain>
    </source>
</reference>
<comment type="caution">
    <text evidence="1">The sequence shown here is derived from an EMBL/GenBank/DDBJ whole genome shotgun (WGS) entry which is preliminary data.</text>
</comment>
<name>A0A7D9HZ55_PARCT</name>
<evidence type="ECO:0000313" key="1">
    <source>
        <dbReference type="EMBL" id="CAB3992602.1"/>
    </source>
</evidence>
<gene>
    <name evidence="1" type="ORF">PACLA_8A064488</name>
</gene>
<sequence length="156" mass="18368">MLTRQSRNDVEAQGAQTIAQNDIELTEANFKSLSRKLAYFNRSTADALESEYGSDKINRQYTLLKTKLDEAYDIIQTIQGLKLDSDESDEAIDQWTQERKLQVQPYENAVEKLDERLKHDESIRKEKARNDKLNEESIIRDWMRQEEQEAENNKRI</sequence>
<dbReference type="EMBL" id="CACRXK020002084">
    <property type="protein sequence ID" value="CAB3992602.1"/>
    <property type="molecule type" value="Genomic_DNA"/>
</dbReference>
<protein>
    <submittedName>
        <fullName evidence="1">Uncharacterized protein</fullName>
    </submittedName>
</protein>
<keyword evidence="2" id="KW-1185">Reference proteome</keyword>
<accession>A0A7D9HZ55</accession>